<dbReference type="Proteomes" id="UP000217289">
    <property type="component" value="Chromosome"/>
</dbReference>
<dbReference type="InterPro" id="IPR029063">
    <property type="entry name" value="SAM-dependent_MTases_sf"/>
</dbReference>
<feature type="domain" description="Methyltransferase" evidence="1">
    <location>
        <begin position="51"/>
        <end position="138"/>
    </location>
</feature>
<dbReference type="Gene3D" id="3.40.50.150">
    <property type="entry name" value="Vaccinia Virus protein VP39"/>
    <property type="match status" value="1"/>
</dbReference>
<dbReference type="RefSeq" id="WP_095982084.1">
    <property type="nucleotide sequence ID" value="NZ_CP022163.1"/>
</dbReference>
<organism evidence="2 3">
    <name type="scientific">Melittangium boletus DSM 14713</name>
    <dbReference type="NCBI Taxonomy" id="1294270"/>
    <lineage>
        <taxon>Bacteria</taxon>
        <taxon>Pseudomonadati</taxon>
        <taxon>Myxococcota</taxon>
        <taxon>Myxococcia</taxon>
        <taxon>Myxococcales</taxon>
        <taxon>Cystobacterineae</taxon>
        <taxon>Archangiaceae</taxon>
        <taxon>Melittangium</taxon>
    </lineage>
</organism>
<evidence type="ECO:0000313" key="2">
    <source>
        <dbReference type="EMBL" id="ATB34147.1"/>
    </source>
</evidence>
<dbReference type="AlphaFoldDB" id="A0A250ISI0"/>
<evidence type="ECO:0000259" key="1">
    <source>
        <dbReference type="Pfam" id="PF13649"/>
    </source>
</evidence>
<dbReference type="EMBL" id="CP022163">
    <property type="protein sequence ID" value="ATB34147.1"/>
    <property type="molecule type" value="Genomic_DNA"/>
</dbReference>
<accession>A0A250ISI0</accession>
<proteinExistence type="predicted"/>
<dbReference type="SUPFAM" id="SSF53335">
    <property type="entry name" value="S-adenosyl-L-methionine-dependent methyltransferases"/>
    <property type="match status" value="1"/>
</dbReference>
<keyword evidence="3" id="KW-1185">Reference proteome</keyword>
<name>A0A250ISI0_9BACT</name>
<dbReference type="CDD" id="cd02440">
    <property type="entry name" value="AdoMet_MTases"/>
    <property type="match status" value="1"/>
</dbReference>
<evidence type="ECO:0000313" key="3">
    <source>
        <dbReference type="Proteomes" id="UP000217289"/>
    </source>
</evidence>
<sequence>MSGQLVAPPEEAQSDITLRMRSGHPQIAEGDACMLARVEAFCRELGRPPRIFNVGCGSGYLAWQLSRLHPRADVVAHETDATLLEALKRRVKGTDVRVFSKPFEEYQEPIDILISWGSHHHLPQSYLTHGRSLLTKGGLFLLGDEFCPEYCGSADAERIAGAELIRVVKGFVLTSEAELQAHEKRGEIPEAARTLEKQRQQALWRWYRYVIDYAMERDHVDVALYELRATHDDLITSSSDEQKLSPLIVEKDLALHGYRQVARHCMAPQLDKSLQSFFIYELAAA</sequence>
<gene>
    <name evidence="2" type="ORF">MEBOL_007648</name>
</gene>
<dbReference type="OrthoDB" id="9791837at2"/>
<dbReference type="Pfam" id="PF13649">
    <property type="entry name" value="Methyltransf_25"/>
    <property type="match status" value="1"/>
</dbReference>
<protein>
    <recommendedName>
        <fullName evidence="1">Methyltransferase domain-containing protein</fullName>
    </recommendedName>
</protein>
<dbReference type="InterPro" id="IPR041698">
    <property type="entry name" value="Methyltransf_25"/>
</dbReference>
<dbReference type="KEGG" id="mbd:MEBOL_007648"/>
<reference evidence="2 3" key="1">
    <citation type="submission" date="2017-06" db="EMBL/GenBank/DDBJ databases">
        <authorList>
            <person name="Kim H.J."/>
            <person name="Triplett B.A."/>
        </authorList>
    </citation>
    <scope>NUCLEOTIDE SEQUENCE [LARGE SCALE GENOMIC DNA]</scope>
    <source>
        <strain evidence="2 3">DSM 14713</strain>
    </source>
</reference>